<dbReference type="GO" id="GO:0012505">
    <property type="term" value="C:endomembrane system"/>
    <property type="evidence" value="ECO:0007669"/>
    <property type="project" value="UniProtKB-SubCell"/>
</dbReference>
<keyword evidence="12 15" id="KW-1133">Transmembrane helix</keyword>
<dbReference type="InterPro" id="IPR001841">
    <property type="entry name" value="Znf_RING"/>
</dbReference>
<keyword evidence="11" id="KW-0862">Zinc</keyword>
<keyword evidence="6 15" id="KW-0812">Transmembrane</keyword>
<reference evidence="17 18" key="1">
    <citation type="journal article" date="2012" name="MBio">
        <title>De novo assembly of the Pneumocystis jirovecii genome from a single bronchoalveolar lavage fluid specimen from a patient.</title>
        <authorList>
            <person name="Cisse O.H."/>
            <person name="Pagni M."/>
            <person name="Hauser P.M."/>
        </authorList>
    </citation>
    <scope>NUCLEOTIDE SEQUENCE [LARGE SCALE GENOMIC DNA]</scope>
    <source>
        <strain evidence="17 18">SE8</strain>
    </source>
</reference>
<evidence type="ECO:0000256" key="11">
    <source>
        <dbReference type="ARBA" id="ARBA00022833"/>
    </source>
</evidence>
<evidence type="ECO:0000256" key="7">
    <source>
        <dbReference type="ARBA" id="ARBA00022723"/>
    </source>
</evidence>
<sequence length="669" mass="77864">MLRNLDYLGWLFFIIFLILLIPNYTNSYHQVAVEEVLKEKKRHLMAIKNLTLGIQANITNVDTTVPDTILEKKRSLFSKGIGEKESLYHNITGYVHGEWHKFLTHSNSTLIPKYAKRFEKLLSYNKGLLSIFFEESILNGNRITDATLSIQDEAGNLYENISLKGIHFEDNGSMILTSSSYKFPSLITIPLFAFNNFIFQKSLILITQILEQQIKQLQNSISKNKKIQIHNDSNNEYCEFVVYLQLLPIHNNKEPKLREIEKDLQMPNGLPYSLIPPIILSGIIMSPDCKFSLDFNNITGIKKEKYYSDINKIAFWQNLLIIIQIYLLIKQMNETSTPSSISRISFWSIWIQASLDGYSCIIFLSTSISHNSIFLSSITTSFLSFTLVAIFGMRYLLIIHRIQQPETRITTIERPSHETNEETIPLNQQEHIHQTNRTQQSEYNNSNNISAIYTQFYLFLLVVVLIFPQIMLLPANKRQYIVYTITFIAFSFWWPQIIRNSLKGYRKPFLWSYVIGMSITRIIPIIYLFSYQKNILFIPANLYIAWGVFGWLWFQICILASQDFFGPRFFIPSNLLHPTYDYHPILFEDAETPLSYSNSNGRIICSICIQNISLPRINKNSTTNSTSMVLARRTYMVTPCKHLFHTNCLEKWMKIRLICPVCRHSLPPI</sequence>
<evidence type="ECO:0000313" key="18">
    <source>
        <dbReference type="Proteomes" id="UP000010422"/>
    </source>
</evidence>
<evidence type="ECO:0000256" key="2">
    <source>
        <dbReference type="ARBA" id="ARBA00004127"/>
    </source>
</evidence>
<dbReference type="GO" id="GO:0044695">
    <property type="term" value="C:Dsc E3 ubiquitin ligase complex"/>
    <property type="evidence" value="ECO:0007669"/>
    <property type="project" value="TreeGrafter"/>
</dbReference>
<protein>
    <recommendedName>
        <fullName evidence="4">RING-type E3 ubiquitin transferase</fullName>
        <ecNumber evidence="4">2.3.2.27</ecNumber>
    </recommendedName>
</protein>
<dbReference type="InterPro" id="IPR024766">
    <property type="entry name" value="Znf_RING_H2"/>
</dbReference>
<feature type="domain" description="RING-type" evidence="16">
    <location>
        <begin position="605"/>
        <end position="663"/>
    </location>
</feature>
<feature type="transmembrane region" description="Helical" evidence="15">
    <location>
        <begin position="456"/>
        <end position="474"/>
    </location>
</feature>
<evidence type="ECO:0000256" key="5">
    <source>
        <dbReference type="ARBA" id="ARBA00022679"/>
    </source>
</evidence>
<dbReference type="GO" id="GO:0061630">
    <property type="term" value="F:ubiquitin protein ligase activity"/>
    <property type="evidence" value="ECO:0007669"/>
    <property type="project" value="UniProtKB-EC"/>
</dbReference>
<keyword evidence="7" id="KW-0479">Metal-binding</keyword>
<proteinExistence type="predicted"/>
<dbReference type="GO" id="GO:0008270">
    <property type="term" value="F:zinc ion binding"/>
    <property type="evidence" value="ECO:0007669"/>
    <property type="project" value="UniProtKB-KW"/>
</dbReference>
<dbReference type="FunCoup" id="L0P8T9">
    <property type="interactions" value="27"/>
</dbReference>
<keyword evidence="10" id="KW-0833">Ubl conjugation pathway</keyword>
<dbReference type="CDD" id="cd23117">
    <property type="entry name" value="RING-H2_TUL1-like"/>
    <property type="match status" value="1"/>
</dbReference>
<dbReference type="EMBL" id="CAKM01000123">
    <property type="protein sequence ID" value="CCJ28806.1"/>
    <property type="molecule type" value="Genomic_DNA"/>
</dbReference>
<dbReference type="Pfam" id="PF11145">
    <property type="entry name" value="DUF2921"/>
    <property type="match status" value="2"/>
</dbReference>
<evidence type="ECO:0000256" key="10">
    <source>
        <dbReference type="ARBA" id="ARBA00022786"/>
    </source>
</evidence>
<dbReference type="InterPro" id="IPR021319">
    <property type="entry name" value="DUF2921"/>
</dbReference>
<keyword evidence="8" id="KW-0732">Signal</keyword>
<comment type="subcellular location">
    <subcellularLocation>
        <location evidence="2">Endomembrane system</location>
        <topology evidence="2">Multi-pass membrane protein</topology>
    </subcellularLocation>
</comment>
<feature type="transmembrane region" description="Helical" evidence="15">
    <location>
        <begin position="374"/>
        <end position="397"/>
    </location>
</feature>
<evidence type="ECO:0000313" key="17">
    <source>
        <dbReference type="EMBL" id="CCJ28806.1"/>
    </source>
</evidence>
<dbReference type="InterPro" id="IPR050731">
    <property type="entry name" value="HRD1_E3_ubiq-ligases"/>
</dbReference>
<dbReference type="GO" id="GO:0016567">
    <property type="term" value="P:protein ubiquitination"/>
    <property type="evidence" value="ECO:0007669"/>
    <property type="project" value="UniProtKB-UniPathway"/>
</dbReference>
<dbReference type="PANTHER" id="PTHR22763:SF162">
    <property type="entry name" value="TRANSMEMBRANE E3 UBIQUITIN-PROTEIN LIGASE 1"/>
    <property type="match status" value="1"/>
</dbReference>
<evidence type="ECO:0000256" key="8">
    <source>
        <dbReference type="ARBA" id="ARBA00022729"/>
    </source>
</evidence>
<dbReference type="InParanoid" id="L0P8T9"/>
<keyword evidence="9 14" id="KW-0863">Zinc-finger</keyword>
<feature type="transmembrane region" description="Helical" evidence="15">
    <location>
        <begin position="349"/>
        <end position="368"/>
    </location>
</feature>
<evidence type="ECO:0000256" key="14">
    <source>
        <dbReference type="PROSITE-ProRule" id="PRU00175"/>
    </source>
</evidence>
<organism evidence="18">
    <name type="scientific">Pneumocystis jirovecii</name>
    <name type="common">Human pneumocystis pneumonia agent</name>
    <dbReference type="NCBI Taxonomy" id="42068"/>
    <lineage>
        <taxon>Eukaryota</taxon>
        <taxon>Fungi</taxon>
        <taxon>Dikarya</taxon>
        <taxon>Ascomycota</taxon>
        <taxon>Taphrinomycotina</taxon>
        <taxon>Pneumocystomycetes</taxon>
        <taxon>Pneumocystaceae</taxon>
        <taxon>Pneumocystis</taxon>
    </lineage>
</organism>
<comment type="catalytic activity">
    <reaction evidence="1">
        <text>S-ubiquitinyl-[E2 ubiquitin-conjugating enzyme]-L-cysteine + [acceptor protein]-L-lysine = [E2 ubiquitin-conjugating enzyme]-L-cysteine + N(6)-ubiquitinyl-[acceptor protein]-L-lysine.</text>
        <dbReference type="EC" id="2.3.2.27"/>
    </reaction>
</comment>
<evidence type="ECO:0000256" key="4">
    <source>
        <dbReference type="ARBA" id="ARBA00012483"/>
    </source>
</evidence>
<dbReference type="GO" id="GO:0043161">
    <property type="term" value="P:proteasome-mediated ubiquitin-dependent protein catabolic process"/>
    <property type="evidence" value="ECO:0007669"/>
    <property type="project" value="TreeGrafter"/>
</dbReference>
<dbReference type="STRING" id="1209962.L0P8T9"/>
<comment type="caution">
    <text evidence="17">The sequence shown here is derived from an EMBL/GenBank/DDBJ whole genome shotgun (WGS) entry which is preliminary data.</text>
</comment>
<gene>
    <name evidence="17" type="ORF">PNEJI1_002606</name>
</gene>
<keyword evidence="5" id="KW-0808">Transferase</keyword>
<feature type="transmembrane region" description="Helical" evidence="15">
    <location>
        <begin position="480"/>
        <end position="498"/>
    </location>
</feature>
<keyword evidence="13 15" id="KW-0472">Membrane</keyword>
<dbReference type="PROSITE" id="PS50089">
    <property type="entry name" value="ZF_RING_2"/>
    <property type="match status" value="1"/>
</dbReference>
<evidence type="ECO:0000259" key="16">
    <source>
        <dbReference type="PROSITE" id="PS50089"/>
    </source>
</evidence>
<evidence type="ECO:0000256" key="13">
    <source>
        <dbReference type="ARBA" id="ARBA00023136"/>
    </source>
</evidence>
<dbReference type="EC" id="2.3.2.27" evidence="4"/>
<dbReference type="AlphaFoldDB" id="L0P8T9"/>
<accession>L0P8T9</accession>
<feature type="transmembrane region" description="Helical" evidence="15">
    <location>
        <begin position="510"/>
        <end position="529"/>
    </location>
</feature>
<evidence type="ECO:0000256" key="6">
    <source>
        <dbReference type="ARBA" id="ARBA00022692"/>
    </source>
</evidence>
<dbReference type="InterPro" id="IPR013083">
    <property type="entry name" value="Znf_RING/FYVE/PHD"/>
</dbReference>
<evidence type="ECO:0000256" key="15">
    <source>
        <dbReference type="SAM" id="Phobius"/>
    </source>
</evidence>
<dbReference type="UniPathway" id="UPA00143"/>
<evidence type="ECO:0000256" key="1">
    <source>
        <dbReference type="ARBA" id="ARBA00000900"/>
    </source>
</evidence>
<feature type="transmembrane region" description="Helical" evidence="15">
    <location>
        <begin position="313"/>
        <end position="329"/>
    </location>
</feature>
<evidence type="ECO:0000256" key="9">
    <source>
        <dbReference type="ARBA" id="ARBA00022771"/>
    </source>
</evidence>
<dbReference type="PANTHER" id="PTHR22763">
    <property type="entry name" value="RING ZINC FINGER PROTEIN"/>
    <property type="match status" value="1"/>
</dbReference>
<dbReference type="SUPFAM" id="SSF57850">
    <property type="entry name" value="RING/U-box"/>
    <property type="match status" value="1"/>
</dbReference>
<name>L0P8T9_PNEJI</name>
<dbReference type="VEuPathDB" id="FungiDB:PNEJI1_002606"/>
<dbReference type="Proteomes" id="UP000010422">
    <property type="component" value="Unassembled WGS sequence"/>
</dbReference>
<feature type="transmembrane region" description="Helical" evidence="15">
    <location>
        <begin position="7"/>
        <end position="25"/>
    </location>
</feature>
<feature type="transmembrane region" description="Helical" evidence="15">
    <location>
        <begin position="535"/>
        <end position="554"/>
    </location>
</feature>
<evidence type="ECO:0000256" key="12">
    <source>
        <dbReference type="ARBA" id="ARBA00022989"/>
    </source>
</evidence>
<comment type="pathway">
    <text evidence="3">Protein modification; protein ubiquitination.</text>
</comment>
<dbReference type="Gene3D" id="3.30.40.10">
    <property type="entry name" value="Zinc/RING finger domain, C3HC4 (zinc finger)"/>
    <property type="match status" value="1"/>
</dbReference>
<evidence type="ECO:0000256" key="3">
    <source>
        <dbReference type="ARBA" id="ARBA00004906"/>
    </source>
</evidence>
<dbReference type="SMART" id="SM00184">
    <property type="entry name" value="RING"/>
    <property type="match status" value="1"/>
</dbReference>
<dbReference type="Pfam" id="PF12678">
    <property type="entry name" value="zf-rbx1"/>
    <property type="match status" value="1"/>
</dbReference>